<dbReference type="Gramene" id="TVU10747">
    <property type="protein sequence ID" value="TVU10747"/>
    <property type="gene ID" value="EJB05_44293"/>
</dbReference>
<proteinExistence type="predicted"/>
<organism evidence="3 4">
    <name type="scientific">Eragrostis curvula</name>
    <name type="common">weeping love grass</name>
    <dbReference type="NCBI Taxonomy" id="38414"/>
    <lineage>
        <taxon>Eukaryota</taxon>
        <taxon>Viridiplantae</taxon>
        <taxon>Streptophyta</taxon>
        <taxon>Embryophyta</taxon>
        <taxon>Tracheophyta</taxon>
        <taxon>Spermatophyta</taxon>
        <taxon>Magnoliopsida</taxon>
        <taxon>Liliopsida</taxon>
        <taxon>Poales</taxon>
        <taxon>Poaceae</taxon>
        <taxon>PACMAD clade</taxon>
        <taxon>Chloridoideae</taxon>
        <taxon>Eragrostideae</taxon>
        <taxon>Eragrostidinae</taxon>
        <taxon>Eragrostis</taxon>
    </lineage>
</organism>
<evidence type="ECO:0000256" key="1">
    <source>
        <dbReference type="SAM" id="Coils"/>
    </source>
</evidence>
<reference evidence="3 4" key="1">
    <citation type="journal article" date="2019" name="Sci. Rep.">
        <title>A high-quality genome of Eragrostis curvula grass provides insights into Poaceae evolution and supports new strategies to enhance forage quality.</title>
        <authorList>
            <person name="Carballo J."/>
            <person name="Santos B.A.C.M."/>
            <person name="Zappacosta D."/>
            <person name="Garbus I."/>
            <person name="Selva J.P."/>
            <person name="Gallo C.A."/>
            <person name="Diaz A."/>
            <person name="Albertini E."/>
            <person name="Caccamo M."/>
            <person name="Echenique V."/>
        </authorList>
    </citation>
    <scope>NUCLEOTIDE SEQUENCE [LARGE SCALE GENOMIC DNA]</scope>
    <source>
        <strain evidence="4">cv. Victoria</strain>
        <tissue evidence="3">Leaf</tissue>
    </source>
</reference>
<sequence length="581" mass="64062">MTLGRRLPCSSAALPTPRPRDRATTSEPAVLPAAAHPAETAAVQATACTVAPAAWRALGTTSERADLVAAAFVLAAALRATAGRTERSAPLTVARPSAPAAAVVGPTEHAAAPAAARNNDRAARQAAAGPKEPAAVTAGTAAAPRKTFSQPPHVSLELPLVLPVLHRWPALTGIREREKWENDPLAGMFPWVPWQFMDVPLSLLRRRLAAGLELHLHVLCIVPDPALRCRMHRSSVLLQDFYGTRAKSGDGRTTPKGTGRSGKDLERINKGMDKKLAIHISEGKKRPEVPLQAAKLATEGGIVLRRHIPVLPHWKMYRDEREREHLVNYINKVSVQFSMDTTSKPVISAYADMMKCGQRQMRYKLKKKFFNNIPANDVVVKSPVPSMNDDQWEAPVNCGQAHSTRMPSDFKRDKFDEEPTPVELFREFHSSQKTGSISETVQKAIDNMEEIMEESVQREEPPSPGCAVREVVQASTFFEVAGLQPKKRNRGSVSSRLEALMAELQREKTESRQVEQIVEQQRREIDALQKQAQDVRDSNRILDAQLEDLRNETARKATLMASLISKFQGEGQVHPSSLTSE</sequence>
<feature type="region of interest" description="Disordered" evidence="2">
    <location>
        <begin position="85"/>
        <end position="149"/>
    </location>
</feature>
<dbReference type="PANTHER" id="PTHR33063:SF15">
    <property type="entry name" value="TRANSPOSASE, PTTA_EN_SPM, PLANT"/>
    <property type="match status" value="1"/>
</dbReference>
<dbReference type="OrthoDB" id="1270396at2759"/>
<evidence type="ECO:0000313" key="4">
    <source>
        <dbReference type="Proteomes" id="UP000324897"/>
    </source>
</evidence>
<keyword evidence="1" id="KW-0175">Coiled coil</keyword>
<accession>A0A5J9THP1</accession>
<name>A0A5J9THP1_9POAL</name>
<feature type="compositionally biased region" description="Low complexity" evidence="2">
    <location>
        <begin position="124"/>
        <end position="143"/>
    </location>
</feature>
<keyword evidence="4" id="KW-1185">Reference proteome</keyword>
<gene>
    <name evidence="3" type="ORF">EJB05_44293</name>
</gene>
<feature type="coiled-coil region" evidence="1">
    <location>
        <begin position="494"/>
        <end position="552"/>
    </location>
</feature>
<comment type="caution">
    <text evidence="3">The sequence shown here is derived from an EMBL/GenBank/DDBJ whole genome shotgun (WGS) entry which is preliminary data.</text>
</comment>
<feature type="region of interest" description="Disordered" evidence="2">
    <location>
        <begin position="1"/>
        <end position="28"/>
    </location>
</feature>
<evidence type="ECO:0000313" key="3">
    <source>
        <dbReference type="EMBL" id="TVU10747.1"/>
    </source>
</evidence>
<feature type="compositionally biased region" description="Low complexity" evidence="2">
    <location>
        <begin position="93"/>
        <end position="117"/>
    </location>
</feature>
<feature type="non-terminal residue" evidence="3">
    <location>
        <position position="1"/>
    </location>
</feature>
<dbReference type="Proteomes" id="UP000324897">
    <property type="component" value="Chromosome 3"/>
</dbReference>
<dbReference type="AlphaFoldDB" id="A0A5J9THP1"/>
<evidence type="ECO:0000256" key="2">
    <source>
        <dbReference type="SAM" id="MobiDB-lite"/>
    </source>
</evidence>
<protein>
    <submittedName>
        <fullName evidence="3">Uncharacterized protein</fullName>
    </submittedName>
</protein>
<dbReference type="EMBL" id="RWGY01000039">
    <property type="protein sequence ID" value="TVU10747.1"/>
    <property type="molecule type" value="Genomic_DNA"/>
</dbReference>
<dbReference type="PANTHER" id="PTHR33063">
    <property type="entry name" value="OS02G0583500 PROTEIN"/>
    <property type="match status" value="1"/>
</dbReference>